<dbReference type="RefSeq" id="WP_170829276.1">
    <property type="nucleotide sequence ID" value="NZ_FMWL01000003.1"/>
</dbReference>
<evidence type="ECO:0000313" key="2">
    <source>
        <dbReference type="EMBL" id="SCZ77563.1"/>
    </source>
</evidence>
<dbReference type="EMBL" id="FMWL01000003">
    <property type="protein sequence ID" value="SCZ77563.1"/>
    <property type="molecule type" value="Genomic_DNA"/>
</dbReference>
<dbReference type="InterPro" id="IPR001539">
    <property type="entry name" value="Peptidase_U32"/>
</dbReference>
<gene>
    <name evidence="2" type="ORF">SAMN03080599_00784</name>
</gene>
<organism evidence="2 3">
    <name type="scientific">Acidaminobacter hydrogenoformans DSM 2784</name>
    <dbReference type="NCBI Taxonomy" id="1120920"/>
    <lineage>
        <taxon>Bacteria</taxon>
        <taxon>Bacillati</taxon>
        <taxon>Bacillota</taxon>
        <taxon>Clostridia</taxon>
        <taxon>Peptostreptococcales</taxon>
        <taxon>Acidaminobacteraceae</taxon>
        <taxon>Acidaminobacter</taxon>
    </lineage>
</organism>
<dbReference type="Proteomes" id="UP000199208">
    <property type="component" value="Unassembled WGS sequence"/>
</dbReference>
<dbReference type="InterPro" id="IPR051454">
    <property type="entry name" value="RNA/ubiquinone_mod_enzymes"/>
</dbReference>
<sequence length="809" mass="88647">MSKFELLAPAGSRASFEAAIKAGADAIYLGGDAFGARHSAANFDDAALREVVREAHLVGVRVYLTVNTLIYDHEKEGLTAFLDRMAAIGLDAWIVQDLGVLELVQSRYPQVEVHASTQMAAQNLEDVKALMALGVHRVVLPREMRLEEARAIYRETGAELELFVHGALCVSVSGQCYMSSMIGGRSGNRGQCAQSCRQAYDLIDLETGENVGGKSGMYRLSPKDLNTLEHIGEILESGVTALKIEGRMKGPEFVYQTVKAYRTAIDRHLKNEALSPEALLETEKNLEKIFNRGFTKGWVLGERGGDYLSADIPGNQGIPAAEVIRFDARAEEVEVELLEDLTVGDELQIRKGKESSGCRVEYILLRGQRIKSAEKGSKVRINYKSSCNKGDLLRRTYDKKEMDRIQGLIHETSRRIPVQVAATLKVGLPLEVCLTDAQGNRGCAVSELPAEAALKRPLDRERLLEQLGKLGTTIYEVSAFDLNLDGEATLPIKVINETRRLAGQRLDEARLEALEARGEIIEAVVHQPDEVSATEEVAKPEVTLCASVPDLGRLHLVLESGLKDVYFRGPVMELEQAKALAARYDAKLSWQWTRPNPSGLLEKYTTLLSSIKPEGIVVSSPGMLGWAKQFAEHVTADYGMNVLNTGSERVVRALGAEVVTLSPELTGEGIETIGKASGGVLEIVGYGHLPVMVTPHCPIRTGLGGPDKGCALCSGKSYGLRDKTGAIFPVVKTGPCWTEILNNPVLDLSDQLERLSAAGVTRYRLHFTIESPDEIMDLVAVHQERLEGKRTPVRSEYPRTHGHFFRGVF</sequence>
<dbReference type="GO" id="GO:0006508">
    <property type="term" value="P:proteolysis"/>
    <property type="evidence" value="ECO:0007669"/>
    <property type="project" value="UniProtKB-KW"/>
</dbReference>
<dbReference type="GO" id="GO:0008233">
    <property type="term" value="F:peptidase activity"/>
    <property type="evidence" value="ECO:0007669"/>
    <property type="project" value="UniProtKB-KW"/>
</dbReference>
<evidence type="ECO:0000259" key="1">
    <source>
        <dbReference type="Pfam" id="PF12392"/>
    </source>
</evidence>
<dbReference type="PROSITE" id="PS01276">
    <property type="entry name" value="PEPTIDASE_U32"/>
    <property type="match status" value="1"/>
</dbReference>
<keyword evidence="2" id="KW-0378">Hydrolase</keyword>
<protein>
    <submittedName>
        <fullName evidence="2">Putative protease</fullName>
    </submittedName>
</protein>
<dbReference type="AlphaFoldDB" id="A0A1G5RU09"/>
<feature type="domain" description="Peptidase U32 collagenase" evidence="1">
    <location>
        <begin position="395"/>
        <end position="511"/>
    </location>
</feature>
<keyword evidence="3" id="KW-1185">Reference proteome</keyword>
<dbReference type="PANTHER" id="PTHR30217">
    <property type="entry name" value="PEPTIDASE U32 FAMILY"/>
    <property type="match status" value="1"/>
</dbReference>
<keyword evidence="2" id="KW-0645">Protease</keyword>
<dbReference type="Pfam" id="PF12392">
    <property type="entry name" value="DUF3656"/>
    <property type="match status" value="1"/>
</dbReference>
<accession>A0A1G5RU09</accession>
<dbReference type="Pfam" id="PF01136">
    <property type="entry name" value="Peptidase_U32"/>
    <property type="match status" value="2"/>
</dbReference>
<name>A0A1G5RU09_9FIRM</name>
<dbReference type="InterPro" id="IPR020988">
    <property type="entry name" value="Pept_U32_collagenase"/>
</dbReference>
<dbReference type="STRING" id="1120920.SAMN03080599_00784"/>
<evidence type="ECO:0000313" key="3">
    <source>
        <dbReference type="Proteomes" id="UP000199208"/>
    </source>
</evidence>
<proteinExistence type="predicted"/>
<reference evidence="2 3" key="1">
    <citation type="submission" date="2016-10" db="EMBL/GenBank/DDBJ databases">
        <authorList>
            <person name="de Groot N.N."/>
        </authorList>
    </citation>
    <scope>NUCLEOTIDE SEQUENCE [LARGE SCALE GENOMIC DNA]</scope>
    <source>
        <strain evidence="2 3">DSM 2784</strain>
    </source>
</reference>
<dbReference type="PANTHER" id="PTHR30217:SF10">
    <property type="entry name" value="23S RRNA 5-HYDROXYCYTIDINE C2501 SYNTHASE"/>
    <property type="match status" value="1"/>
</dbReference>